<dbReference type="GO" id="GO:0003677">
    <property type="term" value="F:DNA binding"/>
    <property type="evidence" value="ECO:0007669"/>
    <property type="project" value="TreeGrafter"/>
</dbReference>
<dbReference type="PROSITE" id="PS51679">
    <property type="entry name" value="SAM_MT_C5"/>
    <property type="match status" value="1"/>
</dbReference>
<organism evidence="9 11">
    <name type="scientific">Streptomyces carminius</name>
    <dbReference type="NCBI Taxonomy" id="2665496"/>
    <lineage>
        <taxon>Bacteria</taxon>
        <taxon>Bacillati</taxon>
        <taxon>Actinomycetota</taxon>
        <taxon>Actinomycetes</taxon>
        <taxon>Kitasatosporales</taxon>
        <taxon>Streptomycetaceae</taxon>
        <taxon>Streptomyces</taxon>
    </lineage>
</organism>
<dbReference type="PRINTS" id="PR00105">
    <property type="entry name" value="C5METTRFRASE"/>
</dbReference>
<dbReference type="GO" id="GO:0044027">
    <property type="term" value="P:negative regulation of gene expression via chromosomal CpG island methylation"/>
    <property type="evidence" value="ECO:0007669"/>
    <property type="project" value="TreeGrafter"/>
</dbReference>
<accession>A0A2M8LYF4</accession>
<evidence type="ECO:0000256" key="4">
    <source>
        <dbReference type="ARBA" id="ARBA00022691"/>
    </source>
</evidence>
<dbReference type="PANTHER" id="PTHR10629">
    <property type="entry name" value="CYTOSINE-SPECIFIC METHYLTRANSFERASE"/>
    <property type="match status" value="1"/>
</dbReference>
<evidence type="ECO:0000256" key="3">
    <source>
        <dbReference type="ARBA" id="ARBA00022679"/>
    </source>
</evidence>
<dbReference type="NCBIfam" id="TIGR00675">
    <property type="entry name" value="dcm"/>
    <property type="match status" value="1"/>
</dbReference>
<evidence type="ECO:0000256" key="5">
    <source>
        <dbReference type="ARBA" id="ARBA00022747"/>
    </source>
</evidence>
<dbReference type="GO" id="GO:0003886">
    <property type="term" value="F:DNA (cytosine-5-)-methyltransferase activity"/>
    <property type="evidence" value="ECO:0007669"/>
    <property type="project" value="UniProtKB-EC"/>
</dbReference>
<dbReference type="Pfam" id="PF00145">
    <property type="entry name" value="DNA_methylase"/>
    <property type="match status" value="1"/>
</dbReference>
<reference evidence="9 11" key="1">
    <citation type="submission" date="2017-11" db="EMBL/GenBank/DDBJ databases">
        <title>Streptomyces carmine sp. nov., a novel actinomycete isolated from Sophora alopecuroides in Xinjiang, China.</title>
        <authorList>
            <person name="Wang Y."/>
            <person name="Luo X."/>
            <person name="Wan C."/>
            <person name="Zhang L."/>
        </authorList>
    </citation>
    <scope>NUCLEOTIDE SEQUENCE [LARGE SCALE GENOMIC DNA]</scope>
    <source>
        <strain evidence="9 11">TRM SA0054</strain>
    </source>
</reference>
<feature type="region of interest" description="Disordered" evidence="8">
    <location>
        <begin position="1"/>
        <end position="32"/>
    </location>
</feature>
<keyword evidence="5" id="KW-0680">Restriction system</keyword>
<evidence type="ECO:0000256" key="2">
    <source>
        <dbReference type="ARBA" id="ARBA00022603"/>
    </source>
</evidence>
<keyword evidence="3 6" id="KW-0808">Transferase</keyword>
<evidence type="ECO:0000256" key="7">
    <source>
        <dbReference type="RuleBase" id="RU000416"/>
    </source>
</evidence>
<dbReference type="EMBL" id="PGGW01000050">
    <property type="protein sequence ID" value="PJE96981.1"/>
    <property type="molecule type" value="Genomic_DNA"/>
</dbReference>
<dbReference type="GO" id="GO:0009307">
    <property type="term" value="P:DNA restriction-modification system"/>
    <property type="evidence" value="ECO:0007669"/>
    <property type="project" value="UniProtKB-KW"/>
</dbReference>
<protein>
    <recommendedName>
        <fullName evidence="1">DNA (cytosine-5-)-methyltransferase</fullName>
        <ecNumber evidence="1">2.1.1.37</ecNumber>
    </recommendedName>
</protein>
<dbReference type="EC" id="2.1.1.37" evidence="1"/>
<dbReference type="InterPro" id="IPR029063">
    <property type="entry name" value="SAM-dependent_MTases_sf"/>
</dbReference>
<dbReference type="Gene3D" id="3.90.120.10">
    <property type="entry name" value="DNA Methylase, subunit A, domain 2"/>
    <property type="match status" value="1"/>
</dbReference>
<dbReference type="PANTHER" id="PTHR10629:SF52">
    <property type="entry name" value="DNA (CYTOSINE-5)-METHYLTRANSFERASE 1"/>
    <property type="match status" value="1"/>
</dbReference>
<keyword evidence="2 6" id="KW-0489">Methyltransferase</keyword>
<dbReference type="InterPro" id="IPR050390">
    <property type="entry name" value="C5-Methyltransferase"/>
</dbReference>
<proteinExistence type="inferred from homology"/>
<evidence type="ECO:0000256" key="6">
    <source>
        <dbReference type="PROSITE-ProRule" id="PRU01016"/>
    </source>
</evidence>
<dbReference type="Gene3D" id="3.40.50.150">
    <property type="entry name" value="Vaccinia Virus protein VP39"/>
    <property type="match status" value="1"/>
</dbReference>
<keyword evidence="11" id="KW-1185">Reference proteome</keyword>
<evidence type="ECO:0000256" key="8">
    <source>
        <dbReference type="SAM" id="MobiDB-lite"/>
    </source>
</evidence>
<gene>
    <name evidence="10" type="ORF">CUT44_11195</name>
    <name evidence="9" type="ORF">CUT44_14450</name>
</gene>
<feature type="active site" evidence="6">
    <location>
        <position position="136"/>
    </location>
</feature>
<sequence length="427" mass="47312">MIEYDDRSFPPVLQASADGGSHVGEQHPLRAKRRPKFEEGVVSLRVVDLFAGCGGLTLGIAQAAHKCDVSLDVRLAVDFEAAPTKVFKANFPKANVHKGAVESYFDGDLGASLTAQEAETLSMVGEVGLLVGGPPCQGHSNLNNHTRRNDPKNRLYLRMARAVEVLRPRAVVIENVLSVVNDKQQVVSRAVVHLKKLGYDVATSRIDLLKLGVAQTRKRHILLAVREDALPFGFSAADLLQIEDHNVIPRDLRWAIGDLLEVRPKSFFDEAAVPSADNQRRMKYLFENDEYNLPNEERPECHQGKHNYTSMYGRLWWDRPAQTITSGFATMGRGRFVHPGVPRCLTAHEAARIQGFPDYFKFVDERAKPRYELTRTEVQVIIGNAVPPPLTEALTSNLFDAEVLQAKGDAPPSLEDDFAASTVDLAC</sequence>
<dbReference type="GO" id="GO:0032259">
    <property type="term" value="P:methylation"/>
    <property type="evidence" value="ECO:0007669"/>
    <property type="project" value="UniProtKB-KW"/>
</dbReference>
<dbReference type="SUPFAM" id="SSF53335">
    <property type="entry name" value="S-adenosyl-L-methionine-dependent methyltransferases"/>
    <property type="match status" value="1"/>
</dbReference>
<comment type="caution">
    <text evidence="9">The sequence shown here is derived from an EMBL/GenBank/DDBJ whole genome shotgun (WGS) entry which is preliminary data.</text>
</comment>
<evidence type="ECO:0000313" key="9">
    <source>
        <dbReference type="EMBL" id="PJE96981.1"/>
    </source>
</evidence>
<evidence type="ECO:0000313" key="10">
    <source>
        <dbReference type="EMBL" id="PJE97690.1"/>
    </source>
</evidence>
<evidence type="ECO:0000313" key="11">
    <source>
        <dbReference type="Proteomes" id="UP000230407"/>
    </source>
</evidence>
<dbReference type="EMBL" id="PGGW01000039">
    <property type="protein sequence ID" value="PJE97690.1"/>
    <property type="molecule type" value="Genomic_DNA"/>
</dbReference>
<comment type="similarity">
    <text evidence="6 7">Belongs to the class I-like SAM-binding methyltransferase superfamily. C5-methyltransferase family.</text>
</comment>
<dbReference type="InterPro" id="IPR001525">
    <property type="entry name" value="C5_MeTfrase"/>
</dbReference>
<evidence type="ECO:0000256" key="1">
    <source>
        <dbReference type="ARBA" id="ARBA00011975"/>
    </source>
</evidence>
<dbReference type="AlphaFoldDB" id="A0A2M8LYF4"/>
<name>A0A2M8LYF4_9ACTN</name>
<keyword evidence="4 6" id="KW-0949">S-adenosyl-L-methionine</keyword>
<dbReference type="Proteomes" id="UP000230407">
    <property type="component" value="Unassembled WGS sequence"/>
</dbReference>